<sequence>MGVHPEPPAVVSEAPRSGVHLENGAAPRRRLAVSRGSIPRRVALLKMRWDRFGITEVDLLASGDNVQFADPALSP</sequence>
<evidence type="ECO:0000313" key="2">
    <source>
        <dbReference type="EMBL" id="TNN74415.1"/>
    </source>
</evidence>
<name>A0A4Z2IAI2_9TELE</name>
<evidence type="ECO:0000313" key="3">
    <source>
        <dbReference type="Proteomes" id="UP000314294"/>
    </source>
</evidence>
<proteinExistence type="predicted"/>
<gene>
    <name evidence="2" type="ORF">EYF80_015374</name>
</gene>
<feature type="region of interest" description="Disordered" evidence="1">
    <location>
        <begin position="1"/>
        <end position="23"/>
    </location>
</feature>
<keyword evidence="3" id="KW-1185">Reference proteome</keyword>
<accession>A0A4Z2IAI2</accession>
<dbReference type="Proteomes" id="UP000314294">
    <property type="component" value="Unassembled WGS sequence"/>
</dbReference>
<evidence type="ECO:0000256" key="1">
    <source>
        <dbReference type="SAM" id="MobiDB-lite"/>
    </source>
</evidence>
<dbReference type="AlphaFoldDB" id="A0A4Z2IAI2"/>
<reference evidence="2 3" key="1">
    <citation type="submission" date="2019-03" db="EMBL/GenBank/DDBJ databases">
        <title>First draft genome of Liparis tanakae, snailfish: a comprehensive survey of snailfish specific genes.</title>
        <authorList>
            <person name="Kim W."/>
            <person name="Song I."/>
            <person name="Jeong J.-H."/>
            <person name="Kim D."/>
            <person name="Kim S."/>
            <person name="Ryu S."/>
            <person name="Song J.Y."/>
            <person name="Lee S.K."/>
        </authorList>
    </citation>
    <scope>NUCLEOTIDE SEQUENCE [LARGE SCALE GENOMIC DNA]</scope>
    <source>
        <tissue evidence="2">Muscle</tissue>
    </source>
</reference>
<organism evidence="2 3">
    <name type="scientific">Liparis tanakae</name>
    <name type="common">Tanaka's snailfish</name>
    <dbReference type="NCBI Taxonomy" id="230148"/>
    <lineage>
        <taxon>Eukaryota</taxon>
        <taxon>Metazoa</taxon>
        <taxon>Chordata</taxon>
        <taxon>Craniata</taxon>
        <taxon>Vertebrata</taxon>
        <taxon>Euteleostomi</taxon>
        <taxon>Actinopterygii</taxon>
        <taxon>Neopterygii</taxon>
        <taxon>Teleostei</taxon>
        <taxon>Neoteleostei</taxon>
        <taxon>Acanthomorphata</taxon>
        <taxon>Eupercaria</taxon>
        <taxon>Perciformes</taxon>
        <taxon>Cottioidei</taxon>
        <taxon>Cottales</taxon>
        <taxon>Liparidae</taxon>
        <taxon>Liparis</taxon>
    </lineage>
</organism>
<comment type="caution">
    <text evidence="2">The sequence shown here is derived from an EMBL/GenBank/DDBJ whole genome shotgun (WGS) entry which is preliminary data.</text>
</comment>
<dbReference type="EMBL" id="SRLO01000114">
    <property type="protein sequence ID" value="TNN74415.1"/>
    <property type="molecule type" value="Genomic_DNA"/>
</dbReference>
<protein>
    <submittedName>
        <fullName evidence="2">Uncharacterized protein</fullName>
    </submittedName>
</protein>